<dbReference type="Proteomes" id="UP000218890">
    <property type="component" value="Chromosome"/>
</dbReference>
<protein>
    <submittedName>
        <fullName evidence="3">Serine-protein kinase RsbW</fullName>
    </submittedName>
</protein>
<dbReference type="PANTHER" id="PTHR35526">
    <property type="entry name" value="ANTI-SIGMA-F FACTOR RSBW-RELATED"/>
    <property type="match status" value="1"/>
</dbReference>
<dbReference type="CDD" id="cd16936">
    <property type="entry name" value="HATPase_RsbW-like"/>
    <property type="match status" value="1"/>
</dbReference>
<dbReference type="KEGG" id="hhk:HH1059_23860"/>
<evidence type="ECO:0000256" key="1">
    <source>
        <dbReference type="ARBA" id="ARBA00022527"/>
    </source>
</evidence>
<name>A0A110B499_HALHR</name>
<dbReference type="SUPFAM" id="SSF55874">
    <property type="entry name" value="ATPase domain of HSP90 chaperone/DNA topoisomerase II/histidine kinase"/>
    <property type="match status" value="1"/>
</dbReference>
<dbReference type="RefSeq" id="WP_096406329.1">
    <property type="nucleotide sequence ID" value="NZ_AP017372.2"/>
</dbReference>
<accession>A0A110B499</accession>
<evidence type="ECO:0000259" key="2">
    <source>
        <dbReference type="Pfam" id="PF13581"/>
    </source>
</evidence>
<dbReference type="PANTHER" id="PTHR35526:SF3">
    <property type="entry name" value="ANTI-SIGMA-F FACTOR RSBW"/>
    <property type="match status" value="1"/>
</dbReference>
<dbReference type="InterPro" id="IPR050267">
    <property type="entry name" value="Anti-sigma-factor_SerPK"/>
</dbReference>
<reference evidence="3" key="1">
    <citation type="submission" date="2016-02" db="EMBL/GenBank/DDBJ databases">
        <title>Halorhodospira halochloris DSM-1059 complete genome, version 2.</title>
        <authorList>
            <person name="Tsukatani Y."/>
        </authorList>
    </citation>
    <scope>NUCLEOTIDE SEQUENCE</scope>
    <source>
        <strain evidence="3">DSM 1059</strain>
    </source>
</reference>
<dbReference type="InterPro" id="IPR003594">
    <property type="entry name" value="HATPase_dom"/>
</dbReference>
<keyword evidence="3" id="KW-0808">Transferase</keyword>
<organism evidence="3 4">
    <name type="scientific">Halorhodospira halochloris</name>
    <name type="common">Ectothiorhodospira halochloris</name>
    <dbReference type="NCBI Taxonomy" id="1052"/>
    <lineage>
        <taxon>Bacteria</taxon>
        <taxon>Pseudomonadati</taxon>
        <taxon>Pseudomonadota</taxon>
        <taxon>Gammaproteobacteria</taxon>
        <taxon>Chromatiales</taxon>
        <taxon>Ectothiorhodospiraceae</taxon>
        <taxon>Halorhodospira</taxon>
    </lineage>
</organism>
<keyword evidence="4" id="KW-1185">Reference proteome</keyword>
<proteinExistence type="predicted"/>
<dbReference type="Gene3D" id="3.30.565.10">
    <property type="entry name" value="Histidine kinase-like ATPase, C-terminal domain"/>
    <property type="match status" value="1"/>
</dbReference>
<dbReference type="OrthoDB" id="5769398at2"/>
<dbReference type="GO" id="GO:0004674">
    <property type="term" value="F:protein serine/threonine kinase activity"/>
    <property type="evidence" value="ECO:0007669"/>
    <property type="project" value="UniProtKB-KW"/>
</dbReference>
<sequence>MSERSLLELALDSDLCRVAELCRAWEELAGEIGLDETAAVDVELALSEAVNNAIIHAYQREPGHTVQVTVTRHQHRLVVAVTDHGRSMPESLDSLLSRLEQDADAQYPEEGGRGLAIIASLMEEVAYRSGPSGNTLEMRYPLDE</sequence>
<dbReference type="InterPro" id="IPR036890">
    <property type="entry name" value="HATPase_C_sf"/>
</dbReference>
<gene>
    <name evidence="3" type="ORF">HH1059_23860</name>
</gene>
<keyword evidence="3" id="KW-0418">Kinase</keyword>
<feature type="domain" description="Histidine kinase/HSP90-like ATPase" evidence="2">
    <location>
        <begin position="13"/>
        <end position="139"/>
    </location>
</feature>
<dbReference type="EMBL" id="AP017372">
    <property type="protein sequence ID" value="BAU56455.1"/>
    <property type="molecule type" value="Genomic_DNA"/>
</dbReference>
<evidence type="ECO:0000313" key="4">
    <source>
        <dbReference type="Proteomes" id="UP000218890"/>
    </source>
</evidence>
<keyword evidence="1" id="KW-0723">Serine/threonine-protein kinase</keyword>
<evidence type="ECO:0000313" key="3">
    <source>
        <dbReference type="EMBL" id="BAU56455.1"/>
    </source>
</evidence>
<dbReference type="AlphaFoldDB" id="A0A110B499"/>
<dbReference type="Pfam" id="PF13581">
    <property type="entry name" value="HATPase_c_2"/>
    <property type="match status" value="1"/>
</dbReference>